<dbReference type="AlphaFoldDB" id="A0A840Q6C0"/>
<dbReference type="PANTHER" id="PTHR11096">
    <property type="entry name" value="RNA 3' TERMINAL PHOSPHATE CYCLASE"/>
    <property type="match status" value="1"/>
</dbReference>
<comment type="similarity">
    <text evidence="1">Belongs to the RNA 3'-terminal cyclase family. Type 1 subfamily.</text>
</comment>
<dbReference type="GO" id="GO:0000166">
    <property type="term" value="F:nucleotide binding"/>
    <property type="evidence" value="ECO:0007669"/>
    <property type="project" value="UniProtKB-KW"/>
</dbReference>
<dbReference type="InterPro" id="IPR036553">
    <property type="entry name" value="RPTC_insert"/>
</dbReference>
<feature type="domain" description="RNA 3'-terminal phosphate cyclase" evidence="6">
    <location>
        <begin position="10"/>
        <end position="329"/>
    </location>
</feature>
<keyword evidence="2 8" id="KW-0436">Ligase</keyword>
<organism evidence="8 9">
    <name type="scientific">Saccharopolyspora phatthalungensis</name>
    <dbReference type="NCBI Taxonomy" id="664693"/>
    <lineage>
        <taxon>Bacteria</taxon>
        <taxon>Bacillati</taxon>
        <taxon>Actinomycetota</taxon>
        <taxon>Actinomycetes</taxon>
        <taxon>Pseudonocardiales</taxon>
        <taxon>Pseudonocardiaceae</taxon>
        <taxon>Saccharopolyspora</taxon>
    </lineage>
</organism>
<dbReference type="InterPro" id="IPR037136">
    <property type="entry name" value="RNA3'_phos_cyclase_dom_sf"/>
</dbReference>
<evidence type="ECO:0000313" key="9">
    <source>
        <dbReference type="Proteomes" id="UP000584374"/>
    </source>
</evidence>
<dbReference type="Gene3D" id="3.30.360.20">
    <property type="entry name" value="RNA 3'-terminal phosphate cyclase, insert domain"/>
    <property type="match status" value="1"/>
</dbReference>
<keyword evidence="9" id="KW-1185">Reference proteome</keyword>
<dbReference type="InterPro" id="IPR013791">
    <property type="entry name" value="RNA3'-term_phos_cycl_insert"/>
</dbReference>
<evidence type="ECO:0000259" key="6">
    <source>
        <dbReference type="Pfam" id="PF01137"/>
    </source>
</evidence>
<dbReference type="SUPFAM" id="SSF55205">
    <property type="entry name" value="EPT/RTPC-like"/>
    <property type="match status" value="1"/>
</dbReference>
<evidence type="ECO:0000256" key="1">
    <source>
        <dbReference type="ARBA" id="ARBA00009206"/>
    </source>
</evidence>
<evidence type="ECO:0000256" key="3">
    <source>
        <dbReference type="ARBA" id="ARBA00022741"/>
    </source>
</evidence>
<evidence type="ECO:0000259" key="7">
    <source>
        <dbReference type="Pfam" id="PF05189"/>
    </source>
</evidence>
<comment type="catalytic activity">
    <reaction evidence="4">
        <text>a 3'-end 3'-phospho-ribonucleotide-RNA + ATP = a 3'-end 2',3'-cyclophospho-ribonucleotide-RNA + AMP + diphosphate</text>
        <dbReference type="Rhea" id="RHEA:23976"/>
        <dbReference type="Rhea" id="RHEA-COMP:10463"/>
        <dbReference type="Rhea" id="RHEA-COMP:10464"/>
        <dbReference type="ChEBI" id="CHEBI:30616"/>
        <dbReference type="ChEBI" id="CHEBI:33019"/>
        <dbReference type="ChEBI" id="CHEBI:83062"/>
        <dbReference type="ChEBI" id="CHEBI:83064"/>
        <dbReference type="ChEBI" id="CHEBI:456215"/>
        <dbReference type="EC" id="6.5.1.4"/>
    </reaction>
</comment>
<dbReference type="InterPro" id="IPR013792">
    <property type="entry name" value="RNA3'P_cycl/enolpyr_Trfase_a/b"/>
</dbReference>
<protein>
    <recommendedName>
        <fullName evidence="5">RNA 3'-terminal phosphate cyclase</fullName>
        <ecNumber evidence="5">6.5.1.4</ecNumber>
    </recommendedName>
</protein>
<evidence type="ECO:0000256" key="5">
    <source>
        <dbReference type="NCBIfam" id="TIGR03399"/>
    </source>
</evidence>
<sequence>MIGIDGSLYSGSGSVVRQAVAYAGLTCQPVRIWNARARRPHPGLRPQHVRAVEAVRDLVGGALEGATVGSRTLAFSPGRLIPEGRYAWDVGTAGSATALALAVLPLLVCRGRGVELEIRGGLFQDSAPSVFHLQHVLLPLVGRVGVDAELELVRPGYTPIGGGIIRLIVHPAPHGLHPVTLDQPGNVRSLWGIALSSHLEYRHVSARMANAAGGVLAAEGFDVEIEQRNDLTAAQPGAAFALFADLTHGVRLGADGAGAPHRRAEHIGATVARQLLHEIASGATTDRFTADQILPFAALASGDSIFRIPSVTEHVTTGLWLASLFLGTGARVTHDRIVIHGSAARIAH</sequence>
<dbReference type="NCBIfam" id="TIGR03399">
    <property type="entry name" value="RNA_3prim_cycl"/>
    <property type="match status" value="1"/>
</dbReference>
<accession>A0A840Q6C0</accession>
<evidence type="ECO:0000256" key="4">
    <source>
        <dbReference type="ARBA" id="ARBA00024481"/>
    </source>
</evidence>
<reference evidence="8 9" key="1">
    <citation type="submission" date="2020-08" db="EMBL/GenBank/DDBJ databases">
        <title>Sequencing the genomes of 1000 actinobacteria strains.</title>
        <authorList>
            <person name="Klenk H.-P."/>
        </authorList>
    </citation>
    <scope>NUCLEOTIDE SEQUENCE [LARGE SCALE GENOMIC DNA]</scope>
    <source>
        <strain evidence="8 9">DSM 45584</strain>
    </source>
</reference>
<evidence type="ECO:0000256" key="2">
    <source>
        <dbReference type="ARBA" id="ARBA00022598"/>
    </source>
</evidence>
<dbReference type="EMBL" id="JACHIW010000001">
    <property type="protein sequence ID" value="MBB5156016.1"/>
    <property type="molecule type" value="Genomic_DNA"/>
</dbReference>
<dbReference type="SUPFAM" id="SSF52913">
    <property type="entry name" value="RNA 3'-terminal phosphate cyclase, RPTC, insert domain"/>
    <property type="match status" value="1"/>
</dbReference>
<dbReference type="Gene3D" id="3.65.10.20">
    <property type="entry name" value="RNA 3'-terminal phosphate cyclase domain"/>
    <property type="match status" value="1"/>
</dbReference>
<dbReference type="PIRSF" id="PIRSF005378">
    <property type="entry name" value="RNA3'_term_phos_cycl_euk"/>
    <property type="match status" value="1"/>
</dbReference>
<comment type="caution">
    <text evidence="8">The sequence shown here is derived from an EMBL/GenBank/DDBJ whole genome shotgun (WGS) entry which is preliminary data.</text>
</comment>
<gene>
    <name evidence="8" type="ORF">BJ970_003550</name>
</gene>
<evidence type="ECO:0000313" key="8">
    <source>
        <dbReference type="EMBL" id="MBB5156016.1"/>
    </source>
</evidence>
<dbReference type="Proteomes" id="UP000584374">
    <property type="component" value="Unassembled WGS sequence"/>
</dbReference>
<dbReference type="GO" id="GO:0006396">
    <property type="term" value="P:RNA processing"/>
    <property type="evidence" value="ECO:0007669"/>
    <property type="project" value="UniProtKB-UniRule"/>
</dbReference>
<dbReference type="Pfam" id="PF05189">
    <property type="entry name" value="RTC_insert"/>
    <property type="match status" value="1"/>
</dbReference>
<proteinExistence type="inferred from homology"/>
<keyword evidence="3" id="KW-0547">Nucleotide-binding</keyword>
<dbReference type="PANTHER" id="PTHR11096:SF0">
    <property type="entry name" value="RNA 3'-TERMINAL PHOSPHATE CYCLASE"/>
    <property type="match status" value="1"/>
</dbReference>
<dbReference type="InterPro" id="IPR000228">
    <property type="entry name" value="RNA3'_term_phos_cyc"/>
</dbReference>
<dbReference type="EC" id="6.5.1.4" evidence="5"/>
<dbReference type="Pfam" id="PF01137">
    <property type="entry name" value="RTC"/>
    <property type="match status" value="1"/>
</dbReference>
<dbReference type="RefSeq" id="WP_184727234.1">
    <property type="nucleotide sequence ID" value="NZ_JACHIW010000001.1"/>
</dbReference>
<dbReference type="InterPro" id="IPR023797">
    <property type="entry name" value="RNA3'_phos_cyclase_dom"/>
</dbReference>
<dbReference type="InterPro" id="IPR017770">
    <property type="entry name" value="RNA3'_term_phos_cyc_type_1"/>
</dbReference>
<dbReference type="GO" id="GO:0003963">
    <property type="term" value="F:RNA-3'-phosphate cyclase activity"/>
    <property type="evidence" value="ECO:0007669"/>
    <property type="project" value="UniProtKB-UniRule"/>
</dbReference>
<name>A0A840Q6C0_9PSEU</name>
<feature type="domain" description="RNA 3'-terminal phosphate cyclase insert" evidence="7">
    <location>
        <begin position="183"/>
        <end position="280"/>
    </location>
</feature>